<evidence type="ECO:0000256" key="4">
    <source>
        <dbReference type="ARBA" id="ARBA00023136"/>
    </source>
</evidence>
<dbReference type="RefSeq" id="WP_107864338.1">
    <property type="nucleotide sequence ID" value="NZ_QAON01000001.1"/>
</dbReference>
<dbReference type="AlphaFoldDB" id="A0A2T5J3Y3"/>
<keyword evidence="2 5" id="KW-0812">Transmembrane</keyword>
<evidence type="ECO:0000256" key="5">
    <source>
        <dbReference type="SAM" id="Phobius"/>
    </source>
</evidence>
<evidence type="ECO:0000256" key="2">
    <source>
        <dbReference type="ARBA" id="ARBA00022692"/>
    </source>
</evidence>
<evidence type="ECO:0000313" key="8">
    <source>
        <dbReference type="EMBL" id="PTQ91325.1"/>
    </source>
</evidence>
<dbReference type="Gene3D" id="2.40.30.170">
    <property type="match status" value="1"/>
</dbReference>
<accession>A0A2T5J3Y3</accession>
<dbReference type="EMBL" id="QAON01000001">
    <property type="protein sequence ID" value="PTQ91325.1"/>
    <property type="molecule type" value="Genomic_DNA"/>
</dbReference>
<evidence type="ECO:0000259" key="7">
    <source>
        <dbReference type="Pfam" id="PF26002"/>
    </source>
</evidence>
<keyword evidence="4 5" id="KW-0472">Membrane</keyword>
<evidence type="ECO:0000256" key="1">
    <source>
        <dbReference type="ARBA" id="ARBA00004167"/>
    </source>
</evidence>
<dbReference type="GO" id="GO:0016020">
    <property type="term" value="C:membrane"/>
    <property type="evidence" value="ECO:0007669"/>
    <property type="project" value="UniProtKB-SubCell"/>
</dbReference>
<dbReference type="PANTHER" id="PTHR30386:SF26">
    <property type="entry name" value="TRANSPORT PROTEIN COMB"/>
    <property type="match status" value="1"/>
</dbReference>
<feature type="domain" description="YknX-like barrel-sandwich hybrid" evidence="6">
    <location>
        <begin position="59"/>
        <end position="254"/>
    </location>
</feature>
<dbReference type="Pfam" id="PF25984">
    <property type="entry name" value="BSH_YknX"/>
    <property type="match status" value="1"/>
</dbReference>
<feature type="transmembrane region" description="Helical" evidence="5">
    <location>
        <begin position="20"/>
        <end position="38"/>
    </location>
</feature>
<comment type="subcellular location">
    <subcellularLocation>
        <location evidence="1">Membrane</location>
        <topology evidence="1">Single-pass membrane protein</topology>
    </subcellularLocation>
</comment>
<name>A0A2T5J3Y3_9GAMM</name>
<dbReference type="SUPFAM" id="SSF51230">
    <property type="entry name" value="Single hybrid motif"/>
    <property type="match status" value="1"/>
</dbReference>
<dbReference type="Pfam" id="PF26002">
    <property type="entry name" value="Beta-barrel_AprE"/>
    <property type="match status" value="1"/>
</dbReference>
<gene>
    <name evidence="8" type="ORF">C8N29_101398</name>
</gene>
<protein>
    <submittedName>
        <fullName evidence="8">Adhesin transport system membrane fusion protein</fullName>
    </submittedName>
</protein>
<evidence type="ECO:0000313" key="9">
    <source>
        <dbReference type="Proteomes" id="UP000244223"/>
    </source>
</evidence>
<dbReference type="InterPro" id="IPR058982">
    <property type="entry name" value="Beta-barrel_AprE"/>
</dbReference>
<dbReference type="PRINTS" id="PR01490">
    <property type="entry name" value="RTXTOXIND"/>
</dbReference>
<comment type="caution">
    <text evidence="8">The sequence shown here is derived from an EMBL/GenBank/DDBJ whole genome shotgun (WGS) entry which is preliminary data.</text>
</comment>
<keyword evidence="3 5" id="KW-1133">Transmembrane helix</keyword>
<proteinExistence type="predicted"/>
<dbReference type="InterPro" id="IPR050739">
    <property type="entry name" value="MFP"/>
</dbReference>
<sequence length="389" mass="43896">MNLDPIFADVAPQRARWTLWLSLCVVVILVGWASVARIDQVTRVQGQMIATARTQEVQSPDGGRITQLLVKEGDQVKKGQLLAVLEKERALAALDDSQHKIAALRISLNRMHAEMSGQALVFDKELLPYREFIDNQTELYQHRRQSVEMDIAALKKMRRLAQEELTLNEPLLAQGDVSRVDIIRLQRQVADLDAQILSRQNRYLQETQTQMTETQEKLSSEQEQLRDRSQVLEHTDMTSPVNGMVKNIRMHTIGGVIKGGETLIEILPTDVDQVTEVKVSPADIASVKLGQHASVKLDAYDYTIFGSLQGTVSYISPDTLVEETRNGPMPFYRVHVRIDLHSPREGRNKDIQIVPGMTAMVEIKSQDRTVLSYLTKPITKTLNQSLGER</sequence>
<organism evidence="8 9">
    <name type="scientific">Agitococcus lubricus</name>
    <dbReference type="NCBI Taxonomy" id="1077255"/>
    <lineage>
        <taxon>Bacteria</taxon>
        <taxon>Pseudomonadati</taxon>
        <taxon>Pseudomonadota</taxon>
        <taxon>Gammaproteobacteria</taxon>
        <taxon>Moraxellales</taxon>
        <taxon>Moraxellaceae</taxon>
        <taxon>Agitococcus</taxon>
    </lineage>
</organism>
<dbReference type="Proteomes" id="UP000244223">
    <property type="component" value="Unassembled WGS sequence"/>
</dbReference>
<dbReference type="OrthoDB" id="85226at2"/>
<dbReference type="InterPro" id="IPR058639">
    <property type="entry name" value="BSH_YknX-like"/>
</dbReference>
<dbReference type="PANTHER" id="PTHR30386">
    <property type="entry name" value="MEMBRANE FUSION SUBUNIT OF EMRAB-TOLC MULTIDRUG EFFLUX PUMP"/>
    <property type="match status" value="1"/>
</dbReference>
<reference evidence="8 9" key="1">
    <citation type="submission" date="2018-04" db="EMBL/GenBank/DDBJ databases">
        <title>Genomic Encyclopedia of Archaeal and Bacterial Type Strains, Phase II (KMG-II): from individual species to whole genera.</title>
        <authorList>
            <person name="Goeker M."/>
        </authorList>
    </citation>
    <scope>NUCLEOTIDE SEQUENCE [LARGE SCALE GENOMIC DNA]</scope>
    <source>
        <strain evidence="8 9">DSM 5822</strain>
    </source>
</reference>
<dbReference type="Gene3D" id="2.40.50.100">
    <property type="match status" value="1"/>
</dbReference>
<evidence type="ECO:0000259" key="6">
    <source>
        <dbReference type="Pfam" id="PF25984"/>
    </source>
</evidence>
<keyword evidence="9" id="KW-1185">Reference proteome</keyword>
<evidence type="ECO:0000256" key="3">
    <source>
        <dbReference type="ARBA" id="ARBA00022989"/>
    </source>
</evidence>
<dbReference type="InterPro" id="IPR011053">
    <property type="entry name" value="Single_hybrid_motif"/>
</dbReference>
<feature type="domain" description="AprE-like beta-barrel" evidence="7">
    <location>
        <begin position="274"/>
        <end position="365"/>
    </location>
</feature>